<organism evidence="1">
    <name type="scientific">Octopus bimaculoides</name>
    <name type="common">California two-spotted octopus</name>
    <dbReference type="NCBI Taxonomy" id="37653"/>
    <lineage>
        <taxon>Eukaryota</taxon>
        <taxon>Metazoa</taxon>
        <taxon>Spiralia</taxon>
        <taxon>Lophotrochozoa</taxon>
        <taxon>Mollusca</taxon>
        <taxon>Cephalopoda</taxon>
        <taxon>Coleoidea</taxon>
        <taxon>Octopodiformes</taxon>
        <taxon>Octopoda</taxon>
        <taxon>Incirrata</taxon>
        <taxon>Octopodidae</taxon>
        <taxon>Octopus</taxon>
    </lineage>
</organism>
<reference evidence="1" key="1">
    <citation type="submission" date="2015-07" db="EMBL/GenBank/DDBJ databases">
        <title>MeaNS - Measles Nucleotide Surveillance Program.</title>
        <authorList>
            <person name="Tran T."/>
            <person name="Druce J."/>
        </authorList>
    </citation>
    <scope>NUCLEOTIDE SEQUENCE</scope>
    <source>
        <strain evidence="1">UCB-OBI-ISO-001</strain>
        <tissue evidence="1">Gonad</tissue>
    </source>
</reference>
<dbReference type="EMBL" id="KQ432245">
    <property type="protein sequence ID" value="KOF62815.1"/>
    <property type="molecule type" value="Genomic_DNA"/>
</dbReference>
<proteinExistence type="predicted"/>
<dbReference type="AlphaFoldDB" id="A0A0L8FGM2"/>
<gene>
    <name evidence="1" type="ORF">OCBIM_22021588mg</name>
</gene>
<accession>A0A0L8FGM2</accession>
<name>A0A0L8FGM2_OCTBM</name>
<sequence>MVTCVTECGMHQTCPEIVEELQQNSIDVSARNNKDSDTCQCIWHATHTARK</sequence>
<protein>
    <submittedName>
        <fullName evidence="1">Uncharacterized protein</fullName>
    </submittedName>
</protein>
<evidence type="ECO:0000313" key="1">
    <source>
        <dbReference type="EMBL" id="KOF62815.1"/>
    </source>
</evidence>